<dbReference type="AlphaFoldDB" id="W4GUI8"/>
<feature type="region of interest" description="Disordered" evidence="3">
    <location>
        <begin position="1"/>
        <end position="23"/>
    </location>
</feature>
<dbReference type="InterPro" id="IPR036322">
    <property type="entry name" value="WD40_repeat_dom_sf"/>
</dbReference>
<dbReference type="STRING" id="112090.W4GUI8"/>
<evidence type="ECO:0000256" key="2">
    <source>
        <dbReference type="ARBA" id="ARBA00022737"/>
    </source>
</evidence>
<protein>
    <submittedName>
        <fullName evidence="4">Uncharacterized protein</fullName>
    </submittedName>
</protein>
<dbReference type="InterPro" id="IPR015943">
    <property type="entry name" value="WD40/YVTN_repeat-like_dom_sf"/>
</dbReference>
<dbReference type="VEuPathDB" id="FungiDB:H257_05156"/>
<keyword evidence="2" id="KW-0677">Repeat</keyword>
<evidence type="ECO:0000256" key="3">
    <source>
        <dbReference type="SAM" id="MobiDB-lite"/>
    </source>
</evidence>
<evidence type="ECO:0000256" key="1">
    <source>
        <dbReference type="ARBA" id="ARBA00022574"/>
    </source>
</evidence>
<dbReference type="EMBL" id="KI913122">
    <property type="protein sequence ID" value="ETV82553.1"/>
    <property type="molecule type" value="Genomic_DNA"/>
</dbReference>
<name>W4GUI8_APHAT</name>
<dbReference type="Gene3D" id="2.130.10.10">
    <property type="entry name" value="YVTN repeat-like/Quinoprotein amine dehydrogenase"/>
    <property type="match status" value="1"/>
</dbReference>
<dbReference type="RefSeq" id="XP_009828222.1">
    <property type="nucleotide sequence ID" value="XM_009829920.1"/>
</dbReference>
<dbReference type="OrthoDB" id="128867at2759"/>
<sequence length="463" mass="50717">MPRKEHPRKAKRHRPHAAEPSSDFLAALEAQRSKEAQSAAAPAPVATAQPKVIPGFYYDAATNKYFPGNPPPSSSPPAPYEDPIVKHKVVSSIQHLCRRELHGRHGQGHADLLHLLQRVPRTTEVGLPFHVPLTCMAMSTQGNTVAAAVRASGLVFTLHPRQHYDPHRHRSAFDIAMRSCPFFRNVGCMRFQPTKAGFISLTGLGDADTPGYFRLLNPSTLSLVYNLKAIDAWHHVWHPEGRHIAVGATLQQQHGAHPSRAHVVDVAHESVQHAPTTWSSDVFAQSYPEATSVLNGTRSGDLWLWDLRANTTALAHSIVSTPASVRALQVLSDKATVVAATSCGTVSRWDLRRLDTPIASTYSGESRHRHGLAVTFAVSEPDDIVAVATSTTTTSDVALWSLRDASRRMLPTCTVALPSPVLAMQWRAPTDDGHRWQDAHGDMPRLHVGTTNAMHGITYCTER</sequence>
<reference evidence="4" key="1">
    <citation type="submission" date="2013-12" db="EMBL/GenBank/DDBJ databases">
        <title>The Genome Sequence of Aphanomyces astaci APO3.</title>
        <authorList>
            <consortium name="The Broad Institute Genomics Platform"/>
            <person name="Russ C."/>
            <person name="Tyler B."/>
            <person name="van West P."/>
            <person name="Dieguez-Uribeondo J."/>
            <person name="Young S.K."/>
            <person name="Zeng Q."/>
            <person name="Gargeya S."/>
            <person name="Fitzgerald M."/>
            <person name="Abouelleil A."/>
            <person name="Alvarado L."/>
            <person name="Chapman S.B."/>
            <person name="Gainer-Dewar J."/>
            <person name="Goldberg J."/>
            <person name="Griggs A."/>
            <person name="Gujja S."/>
            <person name="Hansen M."/>
            <person name="Howarth C."/>
            <person name="Imamovic A."/>
            <person name="Ireland A."/>
            <person name="Larimer J."/>
            <person name="McCowan C."/>
            <person name="Murphy C."/>
            <person name="Pearson M."/>
            <person name="Poon T.W."/>
            <person name="Priest M."/>
            <person name="Roberts A."/>
            <person name="Saif S."/>
            <person name="Shea T."/>
            <person name="Sykes S."/>
            <person name="Wortman J."/>
            <person name="Nusbaum C."/>
            <person name="Birren B."/>
        </authorList>
    </citation>
    <scope>NUCLEOTIDE SEQUENCE [LARGE SCALE GENOMIC DNA]</scope>
    <source>
        <strain evidence="4">APO3</strain>
    </source>
</reference>
<dbReference type="GeneID" id="20807152"/>
<organism evidence="4">
    <name type="scientific">Aphanomyces astaci</name>
    <name type="common">Crayfish plague agent</name>
    <dbReference type="NCBI Taxonomy" id="112090"/>
    <lineage>
        <taxon>Eukaryota</taxon>
        <taxon>Sar</taxon>
        <taxon>Stramenopiles</taxon>
        <taxon>Oomycota</taxon>
        <taxon>Saprolegniomycetes</taxon>
        <taxon>Saprolegniales</taxon>
        <taxon>Verrucalvaceae</taxon>
        <taxon>Aphanomyces</taxon>
    </lineage>
</organism>
<dbReference type="InterPro" id="IPR052254">
    <property type="entry name" value="CUL4-DDB1_E3_ligase_receptor"/>
</dbReference>
<accession>W4GUI8</accession>
<evidence type="ECO:0000313" key="4">
    <source>
        <dbReference type="EMBL" id="ETV82553.1"/>
    </source>
</evidence>
<keyword evidence="1" id="KW-0853">WD repeat</keyword>
<dbReference type="PANTHER" id="PTHR44472:SF1">
    <property type="entry name" value="DDB1 AND CUL4 ASSOCIATED FACTOR 4"/>
    <property type="match status" value="1"/>
</dbReference>
<gene>
    <name evidence="4" type="ORF">H257_05156</name>
</gene>
<dbReference type="SUPFAM" id="SSF50978">
    <property type="entry name" value="WD40 repeat-like"/>
    <property type="match status" value="1"/>
</dbReference>
<dbReference type="PANTHER" id="PTHR44472">
    <property type="entry name" value="DDB1- AND CUL4-ASSOCIATED FACTOR 4-RELATED"/>
    <property type="match status" value="1"/>
</dbReference>
<proteinExistence type="predicted"/>
<feature type="compositionally biased region" description="Basic residues" evidence="3">
    <location>
        <begin position="1"/>
        <end position="15"/>
    </location>
</feature>